<dbReference type="HOGENOM" id="CLU_010194_2_9_5"/>
<dbReference type="GO" id="GO:0016491">
    <property type="term" value="F:oxidoreductase activity"/>
    <property type="evidence" value="ECO:0007669"/>
    <property type="project" value="UniProtKB-KW"/>
</dbReference>
<dbReference type="AlphaFoldDB" id="G9A372"/>
<dbReference type="eggNOG" id="COG0300">
    <property type="taxonomic scope" value="Bacteria"/>
</dbReference>
<dbReference type="PRINTS" id="PR00080">
    <property type="entry name" value="SDRFAMILY"/>
</dbReference>
<dbReference type="InterPro" id="IPR036291">
    <property type="entry name" value="NAD(P)-bd_dom_sf"/>
</dbReference>
<dbReference type="Pfam" id="PF00106">
    <property type="entry name" value="adh_short"/>
    <property type="match status" value="1"/>
</dbReference>
<dbReference type="Gene3D" id="3.40.50.720">
    <property type="entry name" value="NAD(P)-binding Rossmann-like Domain"/>
    <property type="match status" value="1"/>
</dbReference>
<evidence type="ECO:0000313" key="4">
    <source>
        <dbReference type="EMBL" id="CCE97820.1"/>
    </source>
</evidence>
<evidence type="ECO:0000256" key="2">
    <source>
        <dbReference type="ARBA" id="ARBA00023002"/>
    </source>
</evidence>
<dbReference type="EMBL" id="HE616890">
    <property type="protein sequence ID" value="CCE97820.1"/>
    <property type="molecule type" value="Genomic_DNA"/>
</dbReference>
<evidence type="ECO:0000256" key="1">
    <source>
        <dbReference type="ARBA" id="ARBA00006484"/>
    </source>
</evidence>
<evidence type="ECO:0000313" key="5">
    <source>
        <dbReference type="Proteomes" id="UP000007735"/>
    </source>
</evidence>
<gene>
    <name evidence="4" type="primary">yahI</name>
    <name evidence="4" type="ordered locus">SFHH103_03328</name>
</gene>
<evidence type="ECO:0000256" key="3">
    <source>
        <dbReference type="RuleBase" id="RU000363"/>
    </source>
</evidence>
<sequence>MMQRSWQSRISAATGTRKMRLPARIDPTSIITRRPCIAYRQRRPPHRICDTFFNSLSSASARHGQDSRLDRQWERTSMDIGRRKTALVTGTSSGMGKEIAKRLIKEGYQVYVAARQIEKMQDLAGLGATPLRMDISRDDEIREAVEIILNEVGGVDVLVNNAGFGLYGPIEEVGIEEARYQFEVNVFGTARLTQLLLPTMREEGSGTIVNITSMGGKIYTPLGGWYHATKHALEGWSDCLRLELAPFGIKVVIIEPGLIKTGFGDVVVEGLAKRSGGGPYAELVQSVTRSTREAYGHGRSSDPSMIGDVVAKAIKARKPRTRYVVGKYAKPMIMLRKWLGDRMFDRIIMLQMR</sequence>
<dbReference type="Proteomes" id="UP000007735">
    <property type="component" value="Chromosome"/>
</dbReference>
<dbReference type="InterPro" id="IPR002347">
    <property type="entry name" value="SDR_fam"/>
</dbReference>
<dbReference type="KEGG" id="sfh:SFHH103_03328"/>
<dbReference type="PATRIC" id="fig|380.5.peg.3526"/>
<reference evidence="4 5" key="1">
    <citation type="journal article" date="2012" name="J. Bacteriol.">
        <title>Genome sequence of the soybean symbiont Sinorhizobium fredii HH103.</title>
        <authorList>
            <person name="Weidner S."/>
            <person name="Becker A."/>
            <person name="Bonilla I."/>
            <person name="Jaenicke S."/>
            <person name="Lloret J."/>
            <person name="Margaret I."/>
            <person name="Puhler A."/>
            <person name="Ruiz-Sainz J.E."/>
            <person name="Schneiker-Bekel S."/>
            <person name="Szczepanowski R."/>
            <person name="Vinardell J.M."/>
            <person name="Zehner S."/>
            <person name="Gottfert M."/>
        </authorList>
    </citation>
    <scope>NUCLEOTIDE SEQUENCE [LARGE SCALE GENOMIC DNA]</scope>
    <source>
        <strain evidence="4 5">HH103</strain>
    </source>
</reference>
<comment type="similarity">
    <text evidence="1 3">Belongs to the short-chain dehydrogenases/reductases (SDR) family.</text>
</comment>
<name>G9A372_SINF1</name>
<organism evidence="4 5">
    <name type="scientific">Sinorhizobium fredii (strain HH103)</name>
    <dbReference type="NCBI Taxonomy" id="1117943"/>
    <lineage>
        <taxon>Bacteria</taxon>
        <taxon>Pseudomonadati</taxon>
        <taxon>Pseudomonadota</taxon>
        <taxon>Alphaproteobacteria</taxon>
        <taxon>Hyphomicrobiales</taxon>
        <taxon>Rhizobiaceae</taxon>
        <taxon>Sinorhizobium/Ensifer group</taxon>
        <taxon>Sinorhizobium</taxon>
    </lineage>
</organism>
<dbReference type="PANTHER" id="PTHR44169">
    <property type="entry name" value="NADPH-DEPENDENT 1-ACYLDIHYDROXYACETONE PHOSPHATE REDUCTASE"/>
    <property type="match status" value="1"/>
</dbReference>
<dbReference type="EC" id="1.1.1.-" evidence="4"/>
<keyword evidence="2 4" id="KW-0560">Oxidoreductase</keyword>
<proteinExistence type="inferred from homology"/>
<protein>
    <submittedName>
        <fullName evidence="4">Oxidoreductase</fullName>
        <ecNumber evidence="4">1.1.1.-</ecNumber>
    </submittedName>
</protein>
<dbReference type="PRINTS" id="PR00081">
    <property type="entry name" value="GDHRDH"/>
</dbReference>
<dbReference type="STRING" id="1117943.SFHH103_03328"/>
<dbReference type="SUPFAM" id="SSF51735">
    <property type="entry name" value="NAD(P)-binding Rossmann-fold domains"/>
    <property type="match status" value="1"/>
</dbReference>
<dbReference type="CDD" id="cd05374">
    <property type="entry name" value="17beta-HSD-like_SDR_c"/>
    <property type="match status" value="1"/>
</dbReference>
<accession>G9A372</accession>
<dbReference type="PANTHER" id="PTHR44169:SF6">
    <property type="entry name" value="NADPH-DEPENDENT 1-ACYLDIHYDROXYACETONE PHOSPHATE REDUCTASE"/>
    <property type="match status" value="1"/>
</dbReference>